<feature type="domain" description="MYND-type" evidence="5">
    <location>
        <begin position="85"/>
        <end position="131"/>
    </location>
</feature>
<keyword evidence="8" id="KW-1185">Reference proteome</keyword>
<name>A0A4Y7SGX3_COPMI</name>
<dbReference type="Proteomes" id="UP000298030">
    <property type="component" value="Unassembled WGS sequence"/>
</dbReference>
<dbReference type="Pfam" id="PF01753">
    <property type="entry name" value="zf-MYND"/>
    <property type="match status" value="1"/>
</dbReference>
<dbReference type="EMBL" id="QPFP01000123">
    <property type="protein sequence ID" value="TEB21075.1"/>
    <property type="molecule type" value="Genomic_DNA"/>
</dbReference>
<dbReference type="OrthoDB" id="432970at2759"/>
<reference evidence="7 8" key="1">
    <citation type="journal article" date="2019" name="Nat. Ecol. Evol.">
        <title>Megaphylogeny resolves global patterns of mushroom evolution.</title>
        <authorList>
            <person name="Varga T."/>
            <person name="Krizsan K."/>
            <person name="Foldi C."/>
            <person name="Dima B."/>
            <person name="Sanchez-Garcia M."/>
            <person name="Sanchez-Ramirez S."/>
            <person name="Szollosi G.J."/>
            <person name="Szarkandi J.G."/>
            <person name="Papp V."/>
            <person name="Albert L."/>
            <person name="Andreopoulos W."/>
            <person name="Angelini C."/>
            <person name="Antonin V."/>
            <person name="Barry K.W."/>
            <person name="Bougher N.L."/>
            <person name="Buchanan P."/>
            <person name="Buyck B."/>
            <person name="Bense V."/>
            <person name="Catcheside P."/>
            <person name="Chovatia M."/>
            <person name="Cooper J."/>
            <person name="Damon W."/>
            <person name="Desjardin D."/>
            <person name="Finy P."/>
            <person name="Geml J."/>
            <person name="Haridas S."/>
            <person name="Hughes K."/>
            <person name="Justo A."/>
            <person name="Karasinski D."/>
            <person name="Kautmanova I."/>
            <person name="Kiss B."/>
            <person name="Kocsube S."/>
            <person name="Kotiranta H."/>
            <person name="LaButti K.M."/>
            <person name="Lechner B.E."/>
            <person name="Liimatainen K."/>
            <person name="Lipzen A."/>
            <person name="Lukacs Z."/>
            <person name="Mihaltcheva S."/>
            <person name="Morgado L.N."/>
            <person name="Niskanen T."/>
            <person name="Noordeloos M.E."/>
            <person name="Ohm R.A."/>
            <person name="Ortiz-Santana B."/>
            <person name="Ovrebo C."/>
            <person name="Racz N."/>
            <person name="Riley R."/>
            <person name="Savchenko A."/>
            <person name="Shiryaev A."/>
            <person name="Soop K."/>
            <person name="Spirin V."/>
            <person name="Szebenyi C."/>
            <person name="Tomsovsky M."/>
            <person name="Tulloss R.E."/>
            <person name="Uehling J."/>
            <person name="Grigoriev I.V."/>
            <person name="Vagvolgyi C."/>
            <person name="Papp T."/>
            <person name="Martin F.M."/>
            <person name="Miettinen O."/>
            <person name="Hibbett D.S."/>
            <person name="Nagy L.G."/>
        </authorList>
    </citation>
    <scope>NUCLEOTIDE SEQUENCE [LARGE SCALE GENOMIC DNA]</scope>
    <source>
        <strain evidence="7 8">FP101781</strain>
    </source>
</reference>
<gene>
    <name evidence="7" type="ORF">FA13DRAFT_1742429</name>
    <name evidence="6" type="ORF">FA13DRAFT_1744122</name>
</gene>
<evidence type="ECO:0000256" key="1">
    <source>
        <dbReference type="ARBA" id="ARBA00022723"/>
    </source>
</evidence>
<accession>A0A4Y7SGX3</accession>
<keyword evidence="3" id="KW-0862">Zinc</keyword>
<dbReference type="InterPro" id="IPR002893">
    <property type="entry name" value="Znf_MYND"/>
</dbReference>
<dbReference type="PROSITE" id="PS50865">
    <property type="entry name" value="ZF_MYND_2"/>
    <property type="match status" value="1"/>
</dbReference>
<evidence type="ECO:0000313" key="8">
    <source>
        <dbReference type="Proteomes" id="UP000298030"/>
    </source>
</evidence>
<dbReference type="AlphaFoldDB" id="A0A4Y7SGX3"/>
<comment type="caution">
    <text evidence="7">The sequence shown here is derived from an EMBL/GenBank/DDBJ whole genome shotgun (WGS) entry which is preliminary data.</text>
</comment>
<dbReference type="EMBL" id="QPFP01000181">
    <property type="protein sequence ID" value="TEB19634.1"/>
    <property type="molecule type" value="Genomic_DNA"/>
</dbReference>
<dbReference type="GO" id="GO:0008270">
    <property type="term" value="F:zinc ion binding"/>
    <property type="evidence" value="ECO:0007669"/>
    <property type="project" value="UniProtKB-KW"/>
</dbReference>
<dbReference type="Gene3D" id="6.10.140.2220">
    <property type="match status" value="1"/>
</dbReference>
<keyword evidence="1" id="KW-0479">Metal-binding</keyword>
<dbReference type="SUPFAM" id="SSF144232">
    <property type="entry name" value="HIT/MYND zinc finger-like"/>
    <property type="match status" value="1"/>
</dbReference>
<keyword evidence="2 4" id="KW-0863">Zinc-finger</keyword>
<evidence type="ECO:0000256" key="3">
    <source>
        <dbReference type="ARBA" id="ARBA00022833"/>
    </source>
</evidence>
<protein>
    <recommendedName>
        <fullName evidence="5">MYND-type domain-containing protein</fullName>
    </recommendedName>
</protein>
<organism evidence="7 8">
    <name type="scientific">Coprinellus micaceus</name>
    <name type="common">Glistening ink-cap mushroom</name>
    <name type="synonym">Coprinus micaceus</name>
    <dbReference type="NCBI Taxonomy" id="71717"/>
    <lineage>
        <taxon>Eukaryota</taxon>
        <taxon>Fungi</taxon>
        <taxon>Dikarya</taxon>
        <taxon>Basidiomycota</taxon>
        <taxon>Agaricomycotina</taxon>
        <taxon>Agaricomycetes</taxon>
        <taxon>Agaricomycetidae</taxon>
        <taxon>Agaricales</taxon>
        <taxon>Agaricineae</taxon>
        <taxon>Psathyrellaceae</taxon>
        <taxon>Coprinellus</taxon>
    </lineage>
</organism>
<evidence type="ECO:0000313" key="6">
    <source>
        <dbReference type="EMBL" id="TEB19634.1"/>
    </source>
</evidence>
<proteinExistence type="predicted"/>
<sequence length="266" mass="30247">MCFPHLMNVPESNLITALEIMLPYFYLSKVRGAISKRVELPLWTASLRDLACRKRNIANLVHEYEACTELNRRLFPKQSRTVSLCSNLWHALTRPSHAAAAERQCCRCHCTTYCSVECQAQDWNEFHSRECGPFERLPYQERNPTGATTTLRTKLDQLKFIDAYANAFFASPRVIRAEKMTRVSSSNPDGRMSYSPCPLDGIATRPESSIARIDYYARQKGRVLPSGIIGVLPLGNVGNRVTEAALSALEKMDSLHGRKFRHHRTR</sequence>
<evidence type="ECO:0000256" key="2">
    <source>
        <dbReference type="ARBA" id="ARBA00022771"/>
    </source>
</evidence>
<evidence type="ECO:0000259" key="5">
    <source>
        <dbReference type="PROSITE" id="PS50865"/>
    </source>
</evidence>
<evidence type="ECO:0000313" key="7">
    <source>
        <dbReference type="EMBL" id="TEB21075.1"/>
    </source>
</evidence>
<evidence type="ECO:0000256" key="4">
    <source>
        <dbReference type="PROSITE-ProRule" id="PRU00134"/>
    </source>
</evidence>